<feature type="transmembrane region" description="Helical" evidence="6">
    <location>
        <begin position="21"/>
        <end position="42"/>
    </location>
</feature>
<dbReference type="Proteomes" id="UP000600214">
    <property type="component" value="Unassembled WGS sequence"/>
</dbReference>
<dbReference type="EMBL" id="BMIA01000002">
    <property type="protein sequence ID" value="GGH42393.1"/>
    <property type="molecule type" value="Genomic_DNA"/>
</dbReference>
<organism evidence="9 10">
    <name type="scientific">Dyadobacter endophyticus</name>
    <dbReference type="NCBI Taxonomy" id="1749036"/>
    <lineage>
        <taxon>Bacteria</taxon>
        <taxon>Pseudomonadati</taxon>
        <taxon>Bacteroidota</taxon>
        <taxon>Cytophagia</taxon>
        <taxon>Cytophagales</taxon>
        <taxon>Spirosomataceae</taxon>
        <taxon>Dyadobacter</taxon>
    </lineage>
</organism>
<evidence type="ECO:0000256" key="6">
    <source>
        <dbReference type="SAM" id="Phobius"/>
    </source>
</evidence>
<accession>A0ABQ1YZT2</accession>
<evidence type="ECO:0000256" key="1">
    <source>
        <dbReference type="ARBA" id="ARBA00004651"/>
    </source>
</evidence>
<feature type="transmembrane region" description="Helical" evidence="6">
    <location>
        <begin position="741"/>
        <end position="760"/>
    </location>
</feature>
<evidence type="ECO:0000313" key="9">
    <source>
        <dbReference type="EMBL" id="GGH42393.1"/>
    </source>
</evidence>
<keyword evidence="5 6" id="KW-0472">Membrane</keyword>
<name>A0ABQ1YZT2_9BACT</name>
<evidence type="ECO:0000256" key="3">
    <source>
        <dbReference type="ARBA" id="ARBA00022692"/>
    </source>
</evidence>
<comment type="subcellular location">
    <subcellularLocation>
        <location evidence="1">Cell membrane</location>
        <topology evidence="1">Multi-pass membrane protein</topology>
    </subcellularLocation>
</comment>
<feature type="domain" description="ABC3 transporter permease C-terminal" evidence="7">
    <location>
        <begin position="299"/>
        <end position="415"/>
    </location>
</feature>
<dbReference type="Pfam" id="PF12704">
    <property type="entry name" value="MacB_PCD"/>
    <property type="match status" value="2"/>
</dbReference>
<keyword evidence="3 6" id="KW-0812">Transmembrane</keyword>
<feature type="domain" description="MacB-like periplasmic core" evidence="8">
    <location>
        <begin position="20"/>
        <end position="236"/>
    </location>
</feature>
<dbReference type="RefSeq" id="WP_188935110.1">
    <property type="nucleotide sequence ID" value="NZ_BMIA01000002.1"/>
</dbReference>
<gene>
    <name evidence="9" type="ORF">GCM10007423_39020</name>
</gene>
<dbReference type="InterPro" id="IPR050250">
    <property type="entry name" value="Macrolide_Exporter_MacB"/>
</dbReference>
<feature type="transmembrane region" description="Helical" evidence="6">
    <location>
        <begin position="386"/>
        <end position="413"/>
    </location>
</feature>
<protein>
    <submittedName>
        <fullName evidence="9">ABC transporter permease</fullName>
    </submittedName>
</protein>
<keyword evidence="10" id="KW-1185">Reference proteome</keyword>
<evidence type="ECO:0000313" key="10">
    <source>
        <dbReference type="Proteomes" id="UP000600214"/>
    </source>
</evidence>
<feature type="transmembrane region" description="Helical" evidence="6">
    <location>
        <begin position="292"/>
        <end position="312"/>
    </location>
</feature>
<feature type="transmembrane region" description="Helical" evidence="6">
    <location>
        <begin position="339"/>
        <end position="366"/>
    </location>
</feature>
<comment type="caution">
    <text evidence="9">The sequence shown here is derived from an EMBL/GenBank/DDBJ whole genome shotgun (WGS) entry which is preliminary data.</text>
</comment>
<keyword evidence="2" id="KW-1003">Cell membrane</keyword>
<feature type="transmembrane region" description="Helical" evidence="6">
    <location>
        <begin position="434"/>
        <end position="454"/>
    </location>
</feature>
<dbReference type="Pfam" id="PF02687">
    <property type="entry name" value="FtsX"/>
    <property type="match status" value="2"/>
</dbReference>
<keyword evidence="4 6" id="KW-1133">Transmembrane helix</keyword>
<evidence type="ECO:0000259" key="8">
    <source>
        <dbReference type="Pfam" id="PF12704"/>
    </source>
</evidence>
<evidence type="ECO:0000256" key="4">
    <source>
        <dbReference type="ARBA" id="ARBA00022989"/>
    </source>
</evidence>
<evidence type="ECO:0000256" key="5">
    <source>
        <dbReference type="ARBA" id="ARBA00023136"/>
    </source>
</evidence>
<evidence type="ECO:0000259" key="7">
    <source>
        <dbReference type="Pfam" id="PF02687"/>
    </source>
</evidence>
<proteinExistence type="predicted"/>
<reference evidence="10" key="1">
    <citation type="journal article" date="2019" name="Int. J. Syst. Evol. Microbiol.">
        <title>The Global Catalogue of Microorganisms (GCM) 10K type strain sequencing project: providing services to taxonomists for standard genome sequencing and annotation.</title>
        <authorList>
            <consortium name="The Broad Institute Genomics Platform"/>
            <consortium name="The Broad Institute Genome Sequencing Center for Infectious Disease"/>
            <person name="Wu L."/>
            <person name="Ma J."/>
        </authorList>
    </citation>
    <scope>NUCLEOTIDE SEQUENCE [LARGE SCALE GENOMIC DNA]</scope>
    <source>
        <strain evidence="10">CGMCC 1.15288</strain>
    </source>
</reference>
<dbReference type="PANTHER" id="PTHR30572">
    <property type="entry name" value="MEMBRANE COMPONENT OF TRANSPORTER-RELATED"/>
    <property type="match status" value="1"/>
</dbReference>
<evidence type="ECO:0000256" key="2">
    <source>
        <dbReference type="ARBA" id="ARBA00022475"/>
    </source>
</evidence>
<dbReference type="InterPro" id="IPR003838">
    <property type="entry name" value="ABC3_permease_C"/>
</dbReference>
<feature type="domain" description="ABC3 transporter permease C-terminal" evidence="7">
    <location>
        <begin position="692"/>
        <end position="801"/>
    </location>
</feature>
<dbReference type="InterPro" id="IPR025857">
    <property type="entry name" value="MacB_PCD"/>
</dbReference>
<feature type="transmembrane region" description="Helical" evidence="6">
    <location>
        <begin position="775"/>
        <end position="795"/>
    </location>
</feature>
<feature type="domain" description="MacB-like periplasmic core" evidence="8">
    <location>
        <begin position="444"/>
        <end position="604"/>
    </location>
</feature>
<sequence length="812" mass="90349">MHQKYIKIAYRNLTQSKVYSAITIFGLALGLAVSLLSILYVMDELRYDRFNQKSDRIYRINGDITYSQKEAKVAVAPTPMGQTLKRDFPEIEETTRLGKYGSHLVKGSKSAIREQRVLYADSTVFDVFTLPVIAGNPKKALAEPNSVVITQRMAKKYFGASNALDRTLIFDTDQVRRVTAVIADIPAQSHFQADFLLPLHETAEAKVNKWGNHVFNTYLLLRPGTDPQSVEAKFERVLQTYMDPALRRFFQTSLAETRKAGNNFSYSLMPLLDIHLHSDREGELLPNNSIEYIYLFLGIAFFILLIAVFNFINLSTARSAKRAREVGVRKVMGSTRADLIGQFLAESLLFTALASVVGIGLVYLLLPDFNSLAAKSLSISQVADTLSIGYFVSGIVLVGVLAGLYPAFLLSSFQPIEVLKSKLWLAPGSYNLRGFLVVFQFSLSVLLIIGTLLIHQQLHYIQTKKIGFTKDQVVVVKTSETTESDIFTFKQEVLRNSAVKMGSVSGFLPVASNRWNDMWYPAGTTDQKQSVNMQEWKVDPDYIPTLELRLVQGRNFERARIADSTGVVINESAAKRLGYAQPIGKTIHKSGGEQLTIIGVVQDFHYESLRATIEPVALVINGKMLGSSSVEKMSLEAVSFRLNMADIGSTLQSMETIWKKTAPGRPFEYTFLSDEFDALYRTEQRIGQLFTCFATVAVLIACLGLFGLSVFAAEQRTKEIGVRKVMGASVAGITTLLARDFLKPVLVSILIASPIAWYAMDRWLQGFAYRTDIEWWVFALAGFLAVAIALATVGFQSVKAALANPVKSLRNE</sequence>
<dbReference type="PANTHER" id="PTHR30572:SF18">
    <property type="entry name" value="ABC-TYPE MACROLIDE FAMILY EXPORT SYSTEM PERMEASE COMPONENT 2"/>
    <property type="match status" value="1"/>
</dbReference>
<feature type="transmembrane region" description="Helical" evidence="6">
    <location>
        <begin position="693"/>
        <end position="713"/>
    </location>
</feature>